<dbReference type="Proteomes" id="UP000824236">
    <property type="component" value="Unassembled WGS sequence"/>
</dbReference>
<dbReference type="Gene3D" id="1.20.1610.10">
    <property type="entry name" value="alpha-1,2-mannosidases domains"/>
    <property type="match status" value="1"/>
</dbReference>
<dbReference type="GO" id="GO:0005975">
    <property type="term" value="P:carbohydrate metabolic process"/>
    <property type="evidence" value="ECO:0007669"/>
    <property type="project" value="InterPro"/>
</dbReference>
<keyword evidence="3" id="KW-0106">Calcium</keyword>
<feature type="chain" id="PRO_5038405897" evidence="4">
    <location>
        <begin position="27"/>
        <end position="740"/>
    </location>
</feature>
<keyword evidence="7" id="KW-0378">Hydrolase</keyword>
<name>A0A9E2KG29_9BACE</name>
<evidence type="ECO:0000256" key="4">
    <source>
        <dbReference type="SAM" id="SignalP"/>
    </source>
</evidence>
<dbReference type="FunFam" id="3.30.2080.10:FF:000001">
    <property type="entry name" value="Alpha-1,2-mannosidase subfamily"/>
    <property type="match status" value="1"/>
</dbReference>
<dbReference type="Pfam" id="PF17678">
    <property type="entry name" value="Glyco_hydro_92N"/>
    <property type="match status" value="1"/>
</dbReference>
<dbReference type="Pfam" id="PF07971">
    <property type="entry name" value="Glyco_hydro_92"/>
    <property type="match status" value="1"/>
</dbReference>
<dbReference type="GO" id="GO:0030246">
    <property type="term" value="F:carbohydrate binding"/>
    <property type="evidence" value="ECO:0007669"/>
    <property type="project" value="InterPro"/>
</dbReference>
<dbReference type="Gene3D" id="2.70.98.10">
    <property type="match status" value="1"/>
</dbReference>
<evidence type="ECO:0000313" key="7">
    <source>
        <dbReference type="EMBL" id="MBU3813695.1"/>
    </source>
</evidence>
<dbReference type="EMBL" id="JAHLFO010000050">
    <property type="protein sequence ID" value="MBU3813695.1"/>
    <property type="molecule type" value="Genomic_DNA"/>
</dbReference>
<feature type="domain" description="Glycosyl hydrolase family 92 N-terminal" evidence="6">
    <location>
        <begin position="39"/>
        <end position="264"/>
    </location>
</feature>
<dbReference type="Gene3D" id="1.20.1050.60">
    <property type="entry name" value="alpha-1,2-mannosidase"/>
    <property type="match status" value="1"/>
</dbReference>
<dbReference type="InterPro" id="IPR041371">
    <property type="entry name" value="GH92_N"/>
</dbReference>
<reference evidence="7" key="2">
    <citation type="submission" date="2021-04" db="EMBL/GenBank/DDBJ databases">
        <authorList>
            <person name="Gilroy R."/>
        </authorList>
    </citation>
    <scope>NUCLEOTIDE SEQUENCE</scope>
    <source>
        <strain evidence="7">B3-3758</strain>
    </source>
</reference>
<protein>
    <submittedName>
        <fullName evidence="7">GH92 family glycosyl hydrolase</fullName>
        <ecNumber evidence="7">3.2.1.-</ecNumber>
    </submittedName>
</protein>
<dbReference type="InterPro" id="IPR014718">
    <property type="entry name" value="GH-type_carb-bd"/>
</dbReference>
<dbReference type="InterPro" id="IPR005887">
    <property type="entry name" value="GH92_a_mannosidase_put"/>
</dbReference>
<dbReference type="GO" id="GO:0005829">
    <property type="term" value="C:cytosol"/>
    <property type="evidence" value="ECO:0007669"/>
    <property type="project" value="TreeGrafter"/>
</dbReference>
<dbReference type="SUPFAM" id="SSF48208">
    <property type="entry name" value="Six-hairpin glycosidases"/>
    <property type="match status" value="1"/>
</dbReference>
<evidence type="ECO:0000256" key="3">
    <source>
        <dbReference type="ARBA" id="ARBA00022837"/>
    </source>
</evidence>
<evidence type="ECO:0000259" key="6">
    <source>
        <dbReference type="Pfam" id="PF17678"/>
    </source>
</evidence>
<dbReference type="PANTHER" id="PTHR12143">
    <property type="entry name" value="PEPTIDE N-GLYCANASE PNGASE -RELATED"/>
    <property type="match status" value="1"/>
</dbReference>
<dbReference type="InterPro" id="IPR012939">
    <property type="entry name" value="Glyco_hydro_92"/>
</dbReference>
<dbReference type="InterPro" id="IPR008928">
    <property type="entry name" value="6-hairpin_glycosidase_sf"/>
</dbReference>
<evidence type="ECO:0000256" key="1">
    <source>
        <dbReference type="ARBA" id="ARBA00001913"/>
    </source>
</evidence>
<dbReference type="FunFam" id="1.20.1050.60:FF:000001">
    <property type="entry name" value="Putative alpha-1,2-mannosidase"/>
    <property type="match status" value="1"/>
</dbReference>
<comment type="caution">
    <text evidence="7">The sequence shown here is derived from an EMBL/GenBank/DDBJ whole genome shotgun (WGS) entry which is preliminary data.</text>
</comment>
<comment type="cofactor">
    <cofactor evidence="1">
        <name>Ca(2+)</name>
        <dbReference type="ChEBI" id="CHEBI:29108"/>
    </cofactor>
</comment>
<feature type="domain" description="Glycosyl hydrolase family 92" evidence="5">
    <location>
        <begin position="271"/>
        <end position="734"/>
    </location>
</feature>
<keyword evidence="4" id="KW-0732">Signal</keyword>
<dbReference type="FunFam" id="1.20.1610.10:FF:000001">
    <property type="entry name" value="Putative alpha-1,2-mannosidase"/>
    <property type="match status" value="1"/>
</dbReference>
<dbReference type="GO" id="GO:0016798">
    <property type="term" value="F:hydrolase activity, acting on glycosyl bonds"/>
    <property type="evidence" value="ECO:0007669"/>
    <property type="project" value="UniProtKB-KW"/>
</dbReference>
<keyword evidence="7" id="KW-0326">Glycosidase</keyword>
<comment type="subunit">
    <text evidence="2">Monomer.</text>
</comment>
<proteinExistence type="predicted"/>
<accession>A0A9E2KG29</accession>
<gene>
    <name evidence="7" type="ORF">H9791_04210</name>
</gene>
<organism evidence="7 8">
    <name type="scientific">Candidatus Bacteroides intestinipullorum</name>
    <dbReference type="NCBI Taxonomy" id="2838471"/>
    <lineage>
        <taxon>Bacteria</taxon>
        <taxon>Pseudomonadati</taxon>
        <taxon>Bacteroidota</taxon>
        <taxon>Bacteroidia</taxon>
        <taxon>Bacteroidales</taxon>
        <taxon>Bacteroidaceae</taxon>
        <taxon>Bacteroides</taxon>
    </lineage>
</organism>
<dbReference type="NCBIfam" id="TIGR01180">
    <property type="entry name" value="aman2_put"/>
    <property type="match status" value="1"/>
</dbReference>
<dbReference type="InterPro" id="IPR050883">
    <property type="entry name" value="PNGase"/>
</dbReference>
<dbReference type="PROSITE" id="PS51257">
    <property type="entry name" value="PROKAR_LIPOPROTEIN"/>
    <property type="match status" value="1"/>
</dbReference>
<dbReference type="EC" id="3.2.1.-" evidence="7"/>
<evidence type="ECO:0000256" key="2">
    <source>
        <dbReference type="ARBA" id="ARBA00011245"/>
    </source>
</evidence>
<dbReference type="GO" id="GO:0000224">
    <property type="term" value="F:peptide-N4-(N-acetyl-beta-glucosaminyl)asparagine amidase activity"/>
    <property type="evidence" value="ECO:0007669"/>
    <property type="project" value="TreeGrafter"/>
</dbReference>
<feature type="signal peptide" evidence="4">
    <location>
        <begin position="1"/>
        <end position="26"/>
    </location>
</feature>
<dbReference type="GO" id="GO:0006516">
    <property type="term" value="P:glycoprotein catabolic process"/>
    <property type="evidence" value="ECO:0007669"/>
    <property type="project" value="TreeGrafter"/>
</dbReference>
<dbReference type="AlphaFoldDB" id="A0A9E2KG29"/>
<evidence type="ECO:0000259" key="5">
    <source>
        <dbReference type="Pfam" id="PF07971"/>
    </source>
</evidence>
<evidence type="ECO:0000313" key="8">
    <source>
        <dbReference type="Proteomes" id="UP000824236"/>
    </source>
</evidence>
<dbReference type="Gene3D" id="3.30.2080.10">
    <property type="entry name" value="GH92 mannosidase domain"/>
    <property type="match status" value="1"/>
</dbReference>
<sequence length="740" mass="82967">MRLNNLFGLFLSLSSFLCSFTACVPAGTEGQAECLADCVNPFIGTDFTGNTYPGAQVPFGMVQLSPDNGLPGWDRIAGYFWPDSTIAGFSHTHLSGTGAGDLYDISFMPVMLPYREAEAPLGIHSKFSHEEESASAGYYKVRLSDYDIQVELTATPRCGVQRYTFPKGDAAVFLNLRKALNWDATVDAHVEQVDSVTIRGYRFSNGWARGQRVFFCTRFSRPLAMSLDTAAILTGGKRTGTSVIARFDFQAEAGEQLMVSTALSGVSMDGAMRNLQAEVPEDDFDKCLAAAREAWDRQLGRIEVRCEDRDEKVKFYTALYHAMLAPTLYSDVDGAYLGPDRQEHRTEGWDNYGTFSLWDTYRAAHPLYTLVAPERVDDMVNSFIAFYEQNGRLPVWNMWASETDMMIGYHAVAVIADAYLKGIGGFDAEKALEACVATANLDDYRGIGAYKKLGYVPYDLKDPYNADDWSLSKTLEYAYDDHCIARMAEKMGRTDIAEEFYRRAQNYRNVYNPETGFMQPRDSRGHFVEPFSPDDYTPHICESNGWQYFWSVQHDVEGLIELAGGKERFAQKLDSMFTYHPGEDDELPIFSTGMIGQYAHGNEPSHHVIYLFNAVGQPWKTQQYAARVMHELYLNTPAGLCGNEDCGQMSAWYVFSAMGFYPVDPVSGRYELGTPLYPEVKLHLADGKTFTVRANGVSRENCYVKSVKLNDVPYDKTYITHEQILSGGVMEIEMVAAYGE</sequence>
<dbReference type="PANTHER" id="PTHR12143:SF39">
    <property type="entry name" value="SECRETED PROTEIN"/>
    <property type="match status" value="1"/>
</dbReference>
<reference evidence="7" key="1">
    <citation type="journal article" date="2021" name="PeerJ">
        <title>Extensive microbial diversity within the chicken gut microbiome revealed by metagenomics and culture.</title>
        <authorList>
            <person name="Gilroy R."/>
            <person name="Ravi A."/>
            <person name="Getino M."/>
            <person name="Pursley I."/>
            <person name="Horton D.L."/>
            <person name="Alikhan N.F."/>
            <person name="Baker D."/>
            <person name="Gharbi K."/>
            <person name="Hall N."/>
            <person name="Watson M."/>
            <person name="Adriaenssens E.M."/>
            <person name="Foster-Nyarko E."/>
            <person name="Jarju S."/>
            <person name="Secka A."/>
            <person name="Antonio M."/>
            <person name="Oren A."/>
            <person name="Chaudhuri R.R."/>
            <person name="La Ragione R."/>
            <person name="Hildebrand F."/>
            <person name="Pallen M.J."/>
        </authorList>
    </citation>
    <scope>NUCLEOTIDE SEQUENCE</scope>
    <source>
        <strain evidence="7">B3-3758</strain>
    </source>
</reference>